<gene>
    <name evidence="2" type="ORF">HLH28_03070</name>
</gene>
<proteinExistence type="predicted"/>
<evidence type="ECO:0000259" key="1">
    <source>
        <dbReference type="Pfam" id="PF05229"/>
    </source>
</evidence>
<sequence length="174" mass="17266">MAAGFLPMTPSPAGAATINGTVEAHLALTSACSINGAAPNDGSGTGSVDFGTLEFGTQTSLFSQADGQVTDSGTQGIAIQCTPGTDATLTFVSGANDTNASAGHVHALTDGNSHYVPYDIFATSQRTTPLANAGTVLLTADGTQQAIPLYGRAYGAAGLAAGTYADTISVTLTF</sequence>
<feature type="domain" description="Spore coat protein U/FanG" evidence="1">
    <location>
        <begin position="19"/>
        <end position="171"/>
    </location>
</feature>
<accession>A0A7W4K539</accession>
<dbReference type="PANTHER" id="PTHR37089">
    <property type="entry name" value="PROTEIN U-RELATED"/>
    <property type="match status" value="1"/>
</dbReference>
<comment type="caution">
    <text evidence="2">The sequence shown here is derived from an EMBL/GenBank/DDBJ whole genome shotgun (WGS) entry which is preliminary data.</text>
</comment>
<dbReference type="SMART" id="SM00972">
    <property type="entry name" value="SCPU"/>
    <property type="match status" value="1"/>
</dbReference>
<dbReference type="PANTHER" id="PTHR37089:SF3">
    <property type="entry name" value="EXPORTED PROTEIN"/>
    <property type="match status" value="1"/>
</dbReference>
<dbReference type="EMBL" id="JABEQM010000002">
    <property type="protein sequence ID" value="MBB2200569.1"/>
    <property type="molecule type" value="Genomic_DNA"/>
</dbReference>
<dbReference type="InterPro" id="IPR053167">
    <property type="entry name" value="Spore_coat_component"/>
</dbReference>
<reference evidence="2 3" key="1">
    <citation type="submission" date="2020-04" db="EMBL/GenBank/DDBJ databases">
        <title>Description of novel Gluconacetobacter.</title>
        <authorList>
            <person name="Sombolestani A."/>
        </authorList>
    </citation>
    <scope>NUCLEOTIDE SEQUENCE [LARGE SCALE GENOMIC DNA]</scope>
    <source>
        <strain evidence="2 3">LMG 27802</strain>
    </source>
</reference>
<dbReference type="Pfam" id="PF05229">
    <property type="entry name" value="SCPU"/>
    <property type="match status" value="1"/>
</dbReference>
<dbReference type="Proteomes" id="UP000578030">
    <property type="component" value="Unassembled WGS sequence"/>
</dbReference>
<evidence type="ECO:0000313" key="2">
    <source>
        <dbReference type="EMBL" id="MBB2200569.1"/>
    </source>
</evidence>
<dbReference type="AlphaFoldDB" id="A0A7W4K539"/>
<evidence type="ECO:0000313" key="3">
    <source>
        <dbReference type="Proteomes" id="UP000578030"/>
    </source>
</evidence>
<organism evidence="2 3">
    <name type="scientific">Gluconacetobacter tumulisoli</name>
    <dbReference type="NCBI Taxonomy" id="1286189"/>
    <lineage>
        <taxon>Bacteria</taxon>
        <taxon>Pseudomonadati</taxon>
        <taxon>Pseudomonadota</taxon>
        <taxon>Alphaproteobacteria</taxon>
        <taxon>Acetobacterales</taxon>
        <taxon>Acetobacteraceae</taxon>
        <taxon>Gluconacetobacter</taxon>
    </lineage>
</organism>
<keyword evidence="3" id="KW-1185">Reference proteome</keyword>
<dbReference type="InterPro" id="IPR007893">
    <property type="entry name" value="Spore_coat_U/FanG"/>
</dbReference>
<protein>
    <submittedName>
        <fullName evidence="2">Fimbrial major subunit CsuA/B family protein</fullName>
    </submittedName>
</protein>
<name>A0A7W4K539_9PROT</name>